<dbReference type="InParanoid" id="A0A395JNF6"/>
<evidence type="ECO:0000313" key="2">
    <source>
        <dbReference type="EMBL" id="RBP51327.1"/>
    </source>
</evidence>
<reference evidence="2 3" key="1">
    <citation type="submission" date="2018-06" db="EMBL/GenBank/DDBJ databases">
        <title>Genomic Encyclopedia of Type Strains, Phase IV (KMG-IV): sequencing the most valuable type-strain genomes for metagenomic binning, comparative biology and taxonomic classification.</title>
        <authorList>
            <person name="Goeker M."/>
        </authorList>
    </citation>
    <scope>NUCLEOTIDE SEQUENCE [LARGE SCALE GENOMIC DNA]</scope>
    <source>
        <strain evidence="2 3">DSM 24032</strain>
    </source>
</reference>
<dbReference type="InterPro" id="IPR014942">
    <property type="entry name" value="AbiEii"/>
</dbReference>
<dbReference type="OrthoDB" id="1550603at2"/>
<dbReference type="Gene3D" id="3.10.450.620">
    <property type="entry name" value="JHP933, nucleotidyltransferase-like core domain"/>
    <property type="match status" value="1"/>
</dbReference>
<keyword evidence="2" id="KW-0808">Transferase</keyword>
<evidence type="ECO:0000313" key="3">
    <source>
        <dbReference type="Proteomes" id="UP000253083"/>
    </source>
</evidence>
<accession>A0A395JNF6</accession>
<dbReference type="Pfam" id="PF08843">
    <property type="entry name" value="AbiEii"/>
    <property type="match status" value="1"/>
</dbReference>
<dbReference type="AlphaFoldDB" id="A0A395JNF6"/>
<name>A0A395JNF6_9GAMM</name>
<dbReference type="RefSeq" id="WP_113954103.1">
    <property type="nucleotide sequence ID" value="NZ_QNRT01000002.1"/>
</dbReference>
<dbReference type="Proteomes" id="UP000253083">
    <property type="component" value="Unassembled WGS sequence"/>
</dbReference>
<gene>
    <name evidence="2" type="ORF">DFR28_102747</name>
</gene>
<feature type="coiled-coil region" evidence="1">
    <location>
        <begin position="216"/>
        <end position="243"/>
    </location>
</feature>
<keyword evidence="1" id="KW-0175">Coiled coil</keyword>
<proteinExistence type="predicted"/>
<sequence length="301" mass="34600">MDTNSIYYKQVQLLMSVLPTVAKQTCFALKGGTAINLFVRDLPRLSVDIDLTYIEKGNRDESLSKIKQAMQSIQSDLHKRGFAVSESQKKGVLTRILVSNKQTQIKIETTPVMRETVHLPSMQTVTPSVEEQFGFAEINMLDFNDLYAGKLCAALDRQHPRDLYDVKLLLENEGISEELKNTFLVYLISSPRPMVELVKPNRKPLEEVYEKEFETMTNSQVSVEQLEETREQLISNLHNMLTDFDKEFLLDIKRGTADWANFYYPHVEQLPAVAWKLINLDKMSTEARNSSRKKLEQALYA</sequence>
<comment type="caution">
    <text evidence="2">The sequence shown here is derived from an EMBL/GenBank/DDBJ whole genome shotgun (WGS) entry which is preliminary data.</text>
</comment>
<organism evidence="2 3">
    <name type="scientific">Arenicella xantha</name>
    <dbReference type="NCBI Taxonomy" id="644221"/>
    <lineage>
        <taxon>Bacteria</taxon>
        <taxon>Pseudomonadati</taxon>
        <taxon>Pseudomonadota</taxon>
        <taxon>Gammaproteobacteria</taxon>
        <taxon>Arenicellales</taxon>
        <taxon>Arenicellaceae</taxon>
        <taxon>Arenicella</taxon>
    </lineage>
</organism>
<dbReference type="GO" id="GO:0016740">
    <property type="term" value="F:transferase activity"/>
    <property type="evidence" value="ECO:0007669"/>
    <property type="project" value="UniProtKB-KW"/>
</dbReference>
<dbReference type="EMBL" id="QNRT01000002">
    <property type="protein sequence ID" value="RBP51327.1"/>
    <property type="molecule type" value="Genomic_DNA"/>
</dbReference>
<protein>
    <submittedName>
        <fullName evidence="2">Putative nucleotidyltransferase component of viral defense system</fullName>
    </submittedName>
</protein>
<evidence type="ECO:0000256" key="1">
    <source>
        <dbReference type="SAM" id="Coils"/>
    </source>
</evidence>
<keyword evidence="3" id="KW-1185">Reference proteome</keyword>